<dbReference type="Proteomes" id="UP000290189">
    <property type="component" value="Unassembled WGS sequence"/>
</dbReference>
<keyword evidence="2" id="KW-0812">Transmembrane</keyword>
<sequence>MGCSAKAQKVAKWFFIVIVVAVLVFAITDSALKSKRRSASANGRPPIEIDDEWFQHFRDRASHGHRRGRFPDKVPATPTPQTNEAQNTYQQVMAADKASNSMSELHAVFLDGIERGADLNLVKWSEDMTLEELCQFIAGKPGVKYTKTAMLVHPDRFDRDGFPENERKFRCELFKALSVKNEQHLEQQR</sequence>
<dbReference type="EMBL" id="OVEO01000018">
    <property type="protein sequence ID" value="SPR01681.1"/>
    <property type="molecule type" value="Genomic_DNA"/>
</dbReference>
<dbReference type="AlphaFoldDB" id="A0A3P3YN85"/>
<reference evidence="3 4" key="1">
    <citation type="submission" date="2018-03" db="EMBL/GenBank/DDBJ databases">
        <authorList>
            <person name="Fogelqvist J."/>
        </authorList>
    </citation>
    <scope>NUCLEOTIDE SEQUENCE [LARGE SCALE GENOMIC DNA]</scope>
</reference>
<keyword evidence="2" id="KW-1133">Transmembrane helix</keyword>
<evidence type="ECO:0000256" key="1">
    <source>
        <dbReference type="SAM" id="MobiDB-lite"/>
    </source>
</evidence>
<keyword evidence="2" id="KW-0472">Membrane</keyword>
<accession>A0A3P3YN85</accession>
<gene>
    <name evidence="3" type="ORF">PLBR_LOCUS8896</name>
</gene>
<proteinExistence type="predicted"/>
<name>A0A3P3YN85_PLABS</name>
<feature type="transmembrane region" description="Helical" evidence="2">
    <location>
        <begin position="13"/>
        <end position="32"/>
    </location>
</feature>
<evidence type="ECO:0000256" key="2">
    <source>
        <dbReference type="SAM" id="Phobius"/>
    </source>
</evidence>
<geneLocation type="mitochondrion" evidence="3"/>
<organism evidence="3 4">
    <name type="scientific">Plasmodiophora brassicae</name>
    <name type="common">Clubroot disease agent</name>
    <dbReference type="NCBI Taxonomy" id="37360"/>
    <lineage>
        <taxon>Eukaryota</taxon>
        <taxon>Sar</taxon>
        <taxon>Rhizaria</taxon>
        <taxon>Endomyxa</taxon>
        <taxon>Phytomyxea</taxon>
        <taxon>Plasmodiophorida</taxon>
        <taxon>Plasmodiophoridae</taxon>
        <taxon>Plasmodiophora</taxon>
    </lineage>
</organism>
<evidence type="ECO:0000313" key="4">
    <source>
        <dbReference type="Proteomes" id="UP000290189"/>
    </source>
</evidence>
<feature type="region of interest" description="Disordered" evidence="1">
    <location>
        <begin position="63"/>
        <end position="83"/>
    </location>
</feature>
<protein>
    <submittedName>
        <fullName evidence="3">Uncharacterized protein</fullName>
    </submittedName>
</protein>
<evidence type="ECO:0000313" key="3">
    <source>
        <dbReference type="EMBL" id="SPR01681.1"/>
    </source>
</evidence>
<keyword evidence="3" id="KW-0496">Mitochondrion</keyword>